<protein>
    <submittedName>
        <fullName evidence="1">Uncharacterized protein</fullName>
    </submittedName>
</protein>
<name>A0A382PMR8_9ZZZZ</name>
<sequence>MFSIHKDIVATQFCATIKIFEKFTF</sequence>
<organism evidence="1">
    <name type="scientific">marine metagenome</name>
    <dbReference type="NCBI Taxonomy" id="408172"/>
    <lineage>
        <taxon>unclassified sequences</taxon>
        <taxon>metagenomes</taxon>
        <taxon>ecological metagenomes</taxon>
    </lineage>
</organism>
<dbReference type="EMBL" id="UINC01108511">
    <property type="protein sequence ID" value="SVC74664.1"/>
    <property type="molecule type" value="Genomic_DNA"/>
</dbReference>
<gene>
    <name evidence="1" type="ORF">METZ01_LOCUS327518</name>
</gene>
<accession>A0A382PMR8</accession>
<evidence type="ECO:0000313" key="1">
    <source>
        <dbReference type="EMBL" id="SVC74664.1"/>
    </source>
</evidence>
<proteinExistence type="predicted"/>
<dbReference type="AlphaFoldDB" id="A0A382PMR8"/>
<reference evidence="1" key="1">
    <citation type="submission" date="2018-05" db="EMBL/GenBank/DDBJ databases">
        <authorList>
            <person name="Lanie J.A."/>
            <person name="Ng W.-L."/>
            <person name="Kazmierczak K.M."/>
            <person name="Andrzejewski T.M."/>
            <person name="Davidsen T.M."/>
            <person name="Wayne K.J."/>
            <person name="Tettelin H."/>
            <person name="Glass J.I."/>
            <person name="Rusch D."/>
            <person name="Podicherti R."/>
            <person name="Tsui H.-C.T."/>
            <person name="Winkler M.E."/>
        </authorList>
    </citation>
    <scope>NUCLEOTIDE SEQUENCE</scope>
</reference>